<feature type="domain" description="Histidine kinase" evidence="9">
    <location>
        <begin position="165"/>
        <end position="369"/>
    </location>
</feature>
<dbReference type="CDD" id="cd00082">
    <property type="entry name" value="HisKA"/>
    <property type="match status" value="1"/>
</dbReference>
<comment type="caution">
    <text evidence="10">The sequence shown here is derived from an EMBL/GenBank/DDBJ whole genome shotgun (WGS) entry which is preliminary data.</text>
</comment>
<accession>A0ABU6MD06</accession>
<dbReference type="InterPro" id="IPR003661">
    <property type="entry name" value="HisK_dim/P_dom"/>
</dbReference>
<dbReference type="Pfam" id="PF00512">
    <property type="entry name" value="HisKA"/>
    <property type="match status" value="1"/>
</dbReference>
<proteinExistence type="predicted"/>
<evidence type="ECO:0000313" key="10">
    <source>
        <dbReference type="EMBL" id="MED1202400.1"/>
    </source>
</evidence>
<dbReference type="InterPro" id="IPR005467">
    <property type="entry name" value="His_kinase_dom"/>
</dbReference>
<evidence type="ECO:0000256" key="7">
    <source>
        <dbReference type="ARBA" id="ARBA00022840"/>
    </source>
</evidence>
<evidence type="ECO:0000256" key="6">
    <source>
        <dbReference type="ARBA" id="ARBA00022777"/>
    </source>
</evidence>
<dbReference type="EC" id="2.7.13.3" evidence="2"/>
<dbReference type="PANTHER" id="PTHR43065">
    <property type="entry name" value="SENSOR HISTIDINE KINASE"/>
    <property type="match status" value="1"/>
</dbReference>
<keyword evidence="11" id="KW-1185">Reference proteome</keyword>
<dbReference type="PRINTS" id="PR00344">
    <property type="entry name" value="BCTRLSENSOR"/>
</dbReference>
<comment type="catalytic activity">
    <reaction evidence="1">
        <text>ATP + protein L-histidine = ADP + protein N-phospho-L-histidine.</text>
        <dbReference type="EC" id="2.7.13.3"/>
    </reaction>
</comment>
<dbReference type="SUPFAM" id="SSF47384">
    <property type="entry name" value="Homodimeric domain of signal transducing histidine kinase"/>
    <property type="match status" value="1"/>
</dbReference>
<dbReference type="SUPFAM" id="SSF55874">
    <property type="entry name" value="ATPase domain of HSP90 chaperone/DNA topoisomerase II/histidine kinase"/>
    <property type="match status" value="1"/>
</dbReference>
<dbReference type="InterPro" id="IPR003594">
    <property type="entry name" value="HATPase_dom"/>
</dbReference>
<evidence type="ECO:0000256" key="4">
    <source>
        <dbReference type="ARBA" id="ARBA00022679"/>
    </source>
</evidence>
<evidence type="ECO:0000256" key="1">
    <source>
        <dbReference type="ARBA" id="ARBA00000085"/>
    </source>
</evidence>
<dbReference type="InterPro" id="IPR004358">
    <property type="entry name" value="Sig_transdc_His_kin-like_C"/>
</dbReference>
<evidence type="ECO:0000256" key="8">
    <source>
        <dbReference type="ARBA" id="ARBA00023012"/>
    </source>
</evidence>
<dbReference type="PROSITE" id="PS50109">
    <property type="entry name" value="HIS_KIN"/>
    <property type="match status" value="1"/>
</dbReference>
<dbReference type="InterPro" id="IPR036890">
    <property type="entry name" value="HATPase_C_sf"/>
</dbReference>
<evidence type="ECO:0000256" key="3">
    <source>
        <dbReference type="ARBA" id="ARBA00022553"/>
    </source>
</evidence>
<keyword evidence="5" id="KW-0547">Nucleotide-binding</keyword>
<sequence length="369" mass="43025">MQSVSESILNHLATTKEEFFSNWKKEIIESDKGVSESFVIPNMEMFYEVIQQSLMLPKKELNYLIEDLANKIAKTKLEGKTNIGDFVYNVEAAKTILYKMLHSSYPNWPHLPEVIESISYAFSYFLYYTVTVYTDKKNQIIEEKNQYITSTHQERLTILGQMTSSFVHEFRNPLTSILGFIQLLRAEQPNLPYLDIIENELDQLKFSISQFLLLSKREIIEQEKIAFRFKELLEEVLSFLYPRILEVNVEIIKEIEMDYTFQGYKDEIRQVLVNIIFNAIDVLAEKAMPTIRIHLAEENGFIQIQISNNGPKIPESLLDNIFEPFFTTKKSGTGIGLFVCKEIIEKHRGTLTCHSDDRWTNFTILLPLN</sequence>
<dbReference type="RefSeq" id="WP_066265866.1">
    <property type="nucleotide sequence ID" value="NZ_JARMAB010000006.1"/>
</dbReference>
<organism evidence="10 11">
    <name type="scientific">Heyndrickxia acidicola</name>
    <dbReference type="NCBI Taxonomy" id="209389"/>
    <lineage>
        <taxon>Bacteria</taxon>
        <taxon>Bacillati</taxon>
        <taxon>Bacillota</taxon>
        <taxon>Bacilli</taxon>
        <taxon>Bacillales</taxon>
        <taxon>Bacillaceae</taxon>
        <taxon>Heyndrickxia</taxon>
    </lineage>
</organism>
<dbReference type="Pfam" id="PF02518">
    <property type="entry name" value="HATPase_c"/>
    <property type="match status" value="1"/>
</dbReference>
<name>A0ABU6MD06_9BACI</name>
<evidence type="ECO:0000259" key="9">
    <source>
        <dbReference type="PROSITE" id="PS50109"/>
    </source>
</evidence>
<keyword evidence="8" id="KW-0902">Two-component regulatory system</keyword>
<dbReference type="Proteomes" id="UP001341444">
    <property type="component" value="Unassembled WGS sequence"/>
</dbReference>
<dbReference type="SMART" id="SM00387">
    <property type="entry name" value="HATPase_c"/>
    <property type="match status" value="1"/>
</dbReference>
<evidence type="ECO:0000256" key="5">
    <source>
        <dbReference type="ARBA" id="ARBA00022741"/>
    </source>
</evidence>
<dbReference type="InterPro" id="IPR036097">
    <property type="entry name" value="HisK_dim/P_sf"/>
</dbReference>
<protein>
    <recommendedName>
        <fullName evidence="2">histidine kinase</fullName>
        <ecNumber evidence="2">2.7.13.3</ecNumber>
    </recommendedName>
</protein>
<dbReference type="InterPro" id="IPR018984">
    <property type="entry name" value="Histidine_kinase_N"/>
</dbReference>
<evidence type="ECO:0000256" key="2">
    <source>
        <dbReference type="ARBA" id="ARBA00012438"/>
    </source>
</evidence>
<dbReference type="EMBL" id="JARMAB010000006">
    <property type="protein sequence ID" value="MED1202400.1"/>
    <property type="molecule type" value="Genomic_DNA"/>
</dbReference>
<reference evidence="10 11" key="1">
    <citation type="submission" date="2023-03" db="EMBL/GenBank/DDBJ databases">
        <title>Bacillus Genome Sequencing.</title>
        <authorList>
            <person name="Dunlap C."/>
        </authorList>
    </citation>
    <scope>NUCLEOTIDE SEQUENCE [LARGE SCALE GENOMIC DNA]</scope>
    <source>
        <strain evidence="10 11">B-23453</strain>
    </source>
</reference>
<keyword evidence="3" id="KW-0597">Phosphoprotein</keyword>
<dbReference type="Gene3D" id="1.10.287.130">
    <property type="match status" value="1"/>
</dbReference>
<dbReference type="Pfam" id="PF09385">
    <property type="entry name" value="HisK_N"/>
    <property type="match status" value="1"/>
</dbReference>
<dbReference type="Gene3D" id="3.30.565.10">
    <property type="entry name" value="Histidine kinase-like ATPase, C-terminal domain"/>
    <property type="match status" value="1"/>
</dbReference>
<keyword evidence="4" id="KW-0808">Transferase</keyword>
<keyword evidence="6 10" id="KW-0418">Kinase</keyword>
<dbReference type="SMART" id="SM00388">
    <property type="entry name" value="HisKA"/>
    <property type="match status" value="1"/>
</dbReference>
<gene>
    <name evidence="10" type="ORF">P4T90_04755</name>
</gene>
<dbReference type="Gene3D" id="1.10.490.70">
    <property type="entry name" value="Histidine kinase N-terminal domain"/>
    <property type="match status" value="1"/>
</dbReference>
<evidence type="ECO:0000313" key="11">
    <source>
        <dbReference type="Proteomes" id="UP001341444"/>
    </source>
</evidence>
<keyword evidence="7" id="KW-0067">ATP-binding</keyword>
<dbReference type="PANTHER" id="PTHR43065:SF10">
    <property type="entry name" value="PEROXIDE STRESS-ACTIVATED HISTIDINE KINASE MAK3"/>
    <property type="match status" value="1"/>
</dbReference>
<dbReference type="GO" id="GO:0016301">
    <property type="term" value="F:kinase activity"/>
    <property type="evidence" value="ECO:0007669"/>
    <property type="project" value="UniProtKB-KW"/>
</dbReference>